<organism evidence="2 3">
    <name type="scientific">Pisolithus microcarpus 441</name>
    <dbReference type="NCBI Taxonomy" id="765257"/>
    <lineage>
        <taxon>Eukaryota</taxon>
        <taxon>Fungi</taxon>
        <taxon>Dikarya</taxon>
        <taxon>Basidiomycota</taxon>
        <taxon>Agaricomycotina</taxon>
        <taxon>Agaricomycetes</taxon>
        <taxon>Agaricomycetidae</taxon>
        <taxon>Boletales</taxon>
        <taxon>Sclerodermatineae</taxon>
        <taxon>Pisolithaceae</taxon>
        <taxon>Pisolithus</taxon>
    </lineage>
</organism>
<feature type="region of interest" description="Disordered" evidence="1">
    <location>
        <begin position="1"/>
        <end position="87"/>
    </location>
</feature>
<dbReference type="EMBL" id="KN834069">
    <property type="protein sequence ID" value="KIK12587.1"/>
    <property type="molecule type" value="Genomic_DNA"/>
</dbReference>
<dbReference type="Proteomes" id="UP000054018">
    <property type="component" value="Unassembled WGS sequence"/>
</dbReference>
<evidence type="ECO:0000313" key="3">
    <source>
        <dbReference type="Proteomes" id="UP000054018"/>
    </source>
</evidence>
<feature type="compositionally biased region" description="Polar residues" evidence="1">
    <location>
        <begin position="52"/>
        <end position="65"/>
    </location>
</feature>
<dbReference type="AlphaFoldDB" id="A0A0C9YQG2"/>
<keyword evidence="3" id="KW-1185">Reference proteome</keyword>
<gene>
    <name evidence="2" type="ORF">PISMIDRAFT_18647</name>
</gene>
<sequence length="114" mass="12545">MKLPPHSPFEASPRTSKNPSPNPELASSSSSPLRVTDAGSQHPVVRPRRSDPSWQAGDSASNQLRSSREDQHSVFNCPLEPLASPRNTFEDPLEAFISPRDLFEVTLASRVTPR</sequence>
<protein>
    <submittedName>
        <fullName evidence="2">Uncharacterized protein</fullName>
    </submittedName>
</protein>
<evidence type="ECO:0000256" key="1">
    <source>
        <dbReference type="SAM" id="MobiDB-lite"/>
    </source>
</evidence>
<dbReference type="HOGENOM" id="CLU_2122026_0_0_1"/>
<reference evidence="2 3" key="1">
    <citation type="submission" date="2014-04" db="EMBL/GenBank/DDBJ databases">
        <authorList>
            <consortium name="DOE Joint Genome Institute"/>
            <person name="Kuo A."/>
            <person name="Kohler A."/>
            <person name="Costa M.D."/>
            <person name="Nagy L.G."/>
            <person name="Floudas D."/>
            <person name="Copeland A."/>
            <person name="Barry K.W."/>
            <person name="Cichocki N."/>
            <person name="Veneault-Fourrey C."/>
            <person name="LaButti K."/>
            <person name="Lindquist E.A."/>
            <person name="Lipzen A."/>
            <person name="Lundell T."/>
            <person name="Morin E."/>
            <person name="Murat C."/>
            <person name="Sun H."/>
            <person name="Tunlid A."/>
            <person name="Henrissat B."/>
            <person name="Grigoriev I.V."/>
            <person name="Hibbett D.S."/>
            <person name="Martin F."/>
            <person name="Nordberg H.P."/>
            <person name="Cantor M.N."/>
            <person name="Hua S.X."/>
        </authorList>
    </citation>
    <scope>NUCLEOTIDE SEQUENCE [LARGE SCALE GENOMIC DNA]</scope>
    <source>
        <strain evidence="2 3">441</strain>
    </source>
</reference>
<name>A0A0C9YQG2_9AGAM</name>
<reference evidence="3" key="2">
    <citation type="submission" date="2015-01" db="EMBL/GenBank/DDBJ databases">
        <title>Evolutionary Origins and Diversification of the Mycorrhizal Mutualists.</title>
        <authorList>
            <consortium name="DOE Joint Genome Institute"/>
            <consortium name="Mycorrhizal Genomics Consortium"/>
            <person name="Kohler A."/>
            <person name="Kuo A."/>
            <person name="Nagy L.G."/>
            <person name="Floudas D."/>
            <person name="Copeland A."/>
            <person name="Barry K.W."/>
            <person name="Cichocki N."/>
            <person name="Veneault-Fourrey C."/>
            <person name="LaButti K."/>
            <person name="Lindquist E.A."/>
            <person name="Lipzen A."/>
            <person name="Lundell T."/>
            <person name="Morin E."/>
            <person name="Murat C."/>
            <person name="Riley R."/>
            <person name="Ohm R."/>
            <person name="Sun H."/>
            <person name="Tunlid A."/>
            <person name="Henrissat B."/>
            <person name="Grigoriev I.V."/>
            <person name="Hibbett D.S."/>
            <person name="Martin F."/>
        </authorList>
    </citation>
    <scope>NUCLEOTIDE SEQUENCE [LARGE SCALE GENOMIC DNA]</scope>
    <source>
        <strain evidence="3">441</strain>
    </source>
</reference>
<evidence type="ECO:0000313" key="2">
    <source>
        <dbReference type="EMBL" id="KIK12587.1"/>
    </source>
</evidence>
<accession>A0A0C9YQG2</accession>
<proteinExistence type="predicted"/>
<feature type="compositionally biased region" description="Low complexity" evidence="1">
    <location>
        <begin position="23"/>
        <end position="33"/>
    </location>
</feature>